<keyword evidence="2" id="KW-1185">Reference proteome</keyword>
<protein>
    <recommendedName>
        <fullName evidence="3">Lipoprotein</fullName>
    </recommendedName>
</protein>
<gene>
    <name evidence="1" type="ORF">CH363_10150</name>
</gene>
<comment type="caution">
    <text evidence="1">The sequence shown here is derived from an EMBL/GenBank/DDBJ whole genome shotgun (WGS) entry which is preliminary data.</text>
</comment>
<reference evidence="1 2" key="1">
    <citation type="submission" date="2017-07" db="EMBL/GenBank/DDBJ databases">
        <title>Leptospira spp. isolated from tropical soils.</title>
        <authorList>
            <person name="Thibeaux R."/>
            <person name="Iraola G."/>
            <person name="Ferres I."/>
            <person name="Bierque E."/>
            <person name="Girault D."/>
            <person name="Soupe-Gilbert M.-E."/>
            <person name="Picardeau M."/>
            <person name="Goarant C."/>
        </authorList>
    </citation>
    <scope>NUCLEOTIDE SEQUENCE [LARGE SCALE GENOMIC DNA]</scope>
    <source>
        <strain evidence="1 2">ATI7-C-A2</strain>
    </source>
</reference>
<dbReference type="Proteomes" id="UP000231857">
    <property type="component" value="Unassembled WGS sequence"/>
</dbReference>
<proteinExistence type="predicted"/>
<name>A0ABX4PKK1_9LEPT</name>
<evidence type="ECO:0000313" key="1">
    <source>
        <dbReference type="EMBL" id="PKA15871.1"/>
    </source>
</evidence>
<accession>A0ABX4PKK1</accession>
<dbReference type="EMBL" id="NPEI01000005">
    <property type="protein sequence ID" value="PKA15871.1"/>
    <property type="molecule type" value="Genomic_DNA"/>
</dbReference>
<evidence type="ECO:0008006" key="3">
    <source>
        <dbReference type="Google" id="ProtNLM"/>
    </source>
</evidence>
<evidence type="ECO:0000313" key="2">
    <source>
        <dbReference type="Proteomes" id="UP000231857"/>
    </source>
</evidence>
<dbReference type="RefSeq" id="WP_100724097.1">
    <property type="nucleotide sequence ID" value="NZ_NPEG01000007.1"/>
</dbReference>
<organism evidence="1 2">
    <name type="scientific">Leptospira haakeii</name>
    <dbReference type="NCBI Taxonomy" id="2023198"/>
    <lineage>
        <taxon>Bacteria</taxon>
        <taxon>Pseudomonadati</taxon>
        <taxon>Spirochaetota</taxon>
        <taxon>Spirochaetia</taxon>
        <taxon>Leptospirales</taxon>
        <taxon>Leptospiraceae</taxon>
        <taxon>Leptospira</taxon>
    </lineage>
</organism>
<sequence>MTVIKIYILIVSIFFCATCIDDNYIKLFPKQGTEDKIFLEFSILKENIADDTEVLIRRFCLGDNINDLERNCEIDPIIKNFTISPKNPLRLQVPLHKKAIAKVLFQYISLLKSAEAAVYFDESHKVYSSKNCVLSGVSVEGFPKFLCKGLVENTKQVQNIQFRFFGNEELKKSGSGGGLIDKIILGPTFVPAEVILKFSSTLK</sequence>